<keyword evidence="2" id="KW-0067">ATP-binding</keyword>
<dbReference type="OrthoDB" id="4408248at2"/>
<evidence type="ECO:0000256" key="1">
    <source>
        <dbReference type="ARBA" id="ARBA00022741"/>
    </source>
</evidence>
<dbReference type="PANTHER" id="PTHR24220">
    <property type="entry name" value="IMPORT ATP-BINDING PROTEIN"/>
    <property type="match status" value="1"/>
</dbReference>
<evidence type="ECO:0000256" key="2">
    <source>
        <dbReference type="ARBA" id="ARBA00022840"/>
    </source>
</evidence>
<dbReference type="InterPro" id="IPR015854">
    <property type="entry name" value="ABC_transpr_LolD-like"/>
</dbReference>
<dbReference type="SUPFAM" id="SSF52540">
    <property type="entry name" value="P-loop containing nucleoside triphosphate hydrolases"/>
    <property type="match status" value="1"/>
</dbReference>
<dbReference type="InterPro" id="IPR027417">
    <property type="entry name" value="P-loop_NTPase"/>
</dbReference>
<accession>A0A2V1GVG2</accession>
<dbReference type="AlphaFoldDB" id="A0A2V1GVG2"/>
<proteinExistence type="predicted"/>
<feature type="domain" description="ABC transporter" evidence="3">
    <location>
        <begin position="3"/>
        <end position="214"/>
    </location>
</feature>
<keyword evidence="5" id="KW-1185">Reference proteome</keyword>
<dbReference type="GO" id="GO:0005886">
    <property type="term" value="C:plasma membrane"/>
    <property type="evidence" value="ECO:0007669"/>
    <property type="project" value="TreeGrafter"/>
</dbReference>
<evidence type="ECO:0000313" key="5">
    <source>
        <dbReference type="Proteomes" id="UP000244906"/>
    </source>
</evidence>
<dbReference type="RefSeq" id="WP_116686457.1">
    <property type="nucleotide sequence ID" value="NZ_CAWNYD010000002.1"/>
</dbReference>
<dbReference type="Gene3D" id="3.40.50.300">
    <property type="entry name" value="P-loop containing nucleotide triphosphate hydrolases"/>
    <property type="match status" value="1"/>
</dbReference>
<dbReference type="InterPro" id="IPR017871">
    <property type="entry name" value="ABC_transporter-like_CS"/>
</dbReference>
<dbReference type="GO" id="GO:0016887">
    <property type="term" value="F:ATP hydrolysis activity"/>
    <property type="evidence" value="ECO:0007669"/>
    <property type="project" value="InterPro"/>
</dbReference>
<sequence length="215" mass="24025">MLLTLENPQIQLEHQLLKLKGQLNLQPGSTHVVSGPSGCGKSSLLLAICGLLPLKSGALHWQGEPVTSHNIHNFRQHIGWLPQQPWLGDSTVIAALKEACEINHQPWQPQQVAELIQQLQLKSELLQQPCEKLSGGERSRFALLRILLLKRSIILADEPTAALDSSNTQSLIRLQQSQPFKQTCWLSISHDPEWSSAQQHQYLLNNGQLTLREGN</sequence>
<name>A0A2V1GVG2_9GAMM</name>
<dbReference type="EMBL" id="QDDL01000002">
    <property type="protein sequence ID" value="PVZ70385.1"/>
    <property type="molecule type" value="Genomic_DNA"/>
</dbReference>
<dbReference type="PROSITE" id="PS00211">
    <property type="entry name" value="ABC_TRANSPORTER_1"/>
    <property type="match status" value="1"/>
</dbReference>
<evidence type="ECO:0000313" key="4">
    <source>
        <dbReference type="EMBL" id="PVZ70385.1"/>
    </source>
</evidence>
<dbReference type="GO" id="GO:0022857">
    <property type="term" value="F:transmembrane transporter activity"/>
    <property type="evidence" value="ECO:0007669"/>
    <property type="project" value="TreeGrafter"/>
</dbReference>
<dbReference type="InterPro" id="IPR003439">
    <property type="entry name" value="ABC_transporter-like_ATP-bd"/>
</dbReference>
<keyword evidence="1" id="KW-0547">Nucleotide-binding</keyword>
<gene>
    <name evidence="4" type="ORF">DC094_07265</name>
</gene>
<organism evidence="4 5">
    <name type="scientific">Pelagibaculum spongiae</name>
    <dbReference type="NCBI Taxonomy" id="2080658"/>
    <lineage>
        <taxon>Bacteria</taxon>
        <taxon>Pseudomonadati</taxon>
        <taxon>Pseudomonadota</taxon>
        <taxon>Gammaproteobacteria</taxon>
        <taxon>Oceanospirillales</taxon>
        <taxon>Pelagibaculum</taxon>
    </lineage>
</organism>
<dbReference type="Proteomes" id="UP000244906">
    <property type="component" value="Unassembled WGS sequence"/>
</dbReference>
<dbReference type="PROSITE" id="PS50893">
    <property type="entry name" value="ABC_TRANSPORTER_2"/>
    <property type="match status" value="1"/>
</dbReference>
<comment type="caution">
    <text evidence="4">The sequence shown here is derived from an EMBL/GenBank/DDBJ whole genome shotgun (WGS) entry which is preliminary data.</text>
</comment>
<reference evidence="4 5" key="1">
    <citation type="submission" date="2018-04" db="EMBL/GenBank/DDBJ databases">
        <title>Thalassorhabdus spongiae gen. nov., sp. nov., isolated from a marine sponge in South-West Iceland.</title>
        <authorList>
            <person name="Knobloch S."/>
            <person name="Daussin A."/>
            <person name="Johannsson R."/>
            <person name="Marteinsson V.T."/>
        </authorList>
    </citation>
    <scope>NUCLEOTIDE SEQUENCE [LARGE SCALE GENOMIC DNA]</scope>
    <source>
        <strain evidence="4 5">Hp12</strain>
    </source>
</reference>
<dbReference type="SMART" id="SM00382">
    <property type="entry name" value="AAA"/>
    <property type="match status" value="1"/>
</dbReference>
<dbReference type="GO" id="GO:0005524">
    <property type="term" value="F:ATP binding"/>
    <property type="evidence" value="ECO:0007669"/>
    <property type="project" value="UniProtKB-KW"/>
</dbReference>
<evidence type="ECO:0000259" key="3">
    <source>
        <dbReference type="PROSITE" id="PS50893"/>
    </source>
</evidence>
<dbReference type="InterPro" id="IPR003593">
    <property type="entry name" value="AAA+_ATPase"/>
</dbReference>
<protein>
    <recommendedName>
        <fullName evidence="3">ABC transporter domain-containing protein</fullName>
    </recommendedName>
</protein>
<dbReference type="Pfam" id="PF00005">
    <property type="entry name" value="ABC_tran"/>
    <property type="match status" value="1"/>
</dbReference>